<dbReference type="RefSeq" id="XP_025831368.1">
    <property type="nucleotide sequence ID" value="XM_025975583.1"/>
</dbReference>
<feature type="transmembrane region" description="Helical" evidence="3">
    <location>
        <begin position="172"/>
        <end position="190"/>
    </location>
</feature>
<dbReference type="InterPro" id="IPR036259">
    <property type="entry name" value="MFS_trans_sf"/>
</dbReference>
<feature type="transmembrane region" description="Helical" evidence="3">
    <location>
        <begin position="352"/>
        <end position="376"/>
    </location>
</feature>
<feature type="transmembrane region" description="Helical" evidence="3">
    <location>
        <begin position="83"/>
        <end position="101"/>
    </location>
</feature>
<gene>
    <name evidence="6" type="primary">LOC108737800</name>
</gene>
<dbReference type="PANTHER" id="PTHR11360">
    <property type="entry name" value="MONOCARBOXYLATE TRANSPORTER"/>
    <property type="match status" value="1"/>
</dbReference>
<keyword evidence="3" id="KW-0812">Transmembrane</keyword>
<feature type="transmembrane region" description="Helical" evidence="3">
    <location>
        <begin position="113"/>
        <end position="134"/>
    </location>
</feature>
<evidence type="ECO:0000256" key="3">
    <source>
        <dbReference type="SAM" id="Phobius"/>
    </source>
</evidence>
<protein>
    <submittedName>
        <fullName evidence="6">Monocarboxylate transporter 9-like isoform X1</fullName>
    </submittedName>
</protein>
<evidence type="ECO:0000256" key="2">
    <source>
        <dbReference type="SAM" id="MobiDB-lite"/>
    </source>
</evidence>
<feature type="transmembrane region" description="Helical" evidence="3">
    <location>
        <begin position="55"/>
        <end position="74"/>
    </location>
</feature>
<dbReference type="InterPro" id="IPR050327">
    <property type="entry name" value="Proton-linked_MCT"/>
</dbReference>
<dbReference type="PROSITE" id="PS50850">
    <property type="entry name" value="MFS"/>
    <property type="match status" value="1"/>
</dbReference>
<feature type="transmembrane region" description="Helical" evidence="3">
    <location>
        <begin position="388"/>
        <end position="406"/>
    </location>
</feature>
<proteinExistence type="predicted"/>
<dbReference type="InterPro" id="IPR011701">
    <property type="entry name" value="MFS"/>
</dbReference>
<evidence type="ECO:0000313" key="6">
    <source>
        <dbReference type="RefSeq" id="XP_025831368.1"/>
    </source>
</evidence>
<name>A0A7F5R5Z3_AGRPL</name>
<feature type="transmembrane region" description="Helical" evidence="3">
    <location>
        <begin position="512"/>
        <end position="534"/>
    </location>
</feature>
<reference evidence="6" key="1">
    <citation type="submission" date="2025-08" db="UniProtKB">
        <authorList>
            <consortium name="RefSeq"/>
        </authorList>
    </citation>
    <scope>IDENTIFICATION</scope>
    <source>
        <tissue evidence="6">Entire body</tissue>
    </source>
</reference>
<dbReference type="PANTHER" id="PTHR11360:SF237">
    <property type="entry name" value="MONOCARBOXYLATE TRANSPORTER 12-B-LIKE PROTEIN"/>
    <property type="match status" value="1"/>
</dbReference>
<feature type="domain" description="Major facilitator superfamily (MFS) profile" evidence="4">
    <location>
        <begin position="330"/>
        <end position="546"/>
    </location>
</feature>
<dbReference type="SUPFAM" id="SSF103473">
    <property type="entry name" value="MFS general substrate transporter"/>
    <property type="match status" value="1"/>
</dbReference>
<sequence length="546" mass="60100">MPQKKLEPPDGGWGWMIVVAFSINYSMSIPMMQLFGLIFGPKLETLGLSATDISIIINTNQAFGMLMGLVNGVLLKKLGFRKVAFIGSCCVSTGIILSAFSRTFATFLFTYGIVYSLGSGMGTSAFSFALNTYFLKRRSKALGIALSISGLGPIFMPQLVTHLLNLYGDTGAVLILGAVASHVFIATALLQPVGYHMKTVEEVEDVQEISKSELEKPLRERRASHPGHRPPRKTSITKSSLSIDHDIDSSSIYGFDSQNLSRSRASLNFADTTADQKQSRYNSYSSLASVDEGTTDIDNLGNGKLEIVSEKVEVEDDNESGNEKKEKDDNALVLCLKYILDIFDLNLLTDPVYVNIMLGMSIAIFSEINFSMLTALILTEFGLSTDRAATFMSLLAIVDLIFRFLSPYIGDYLNKPPRIMYMISLVFLAATRFLFIIVRGYPLLLVSAVGLGVAKGLRTIYMNLVIPAYVPLERLPGASGIQMVTNGVFFILGGPFLGFIKDISGTYRKCVVLMNFLTLLTVVMWSLEIIIVKIRSKRSLDSNRIH</sequence>
<dbReference type="GeneID" id="108737800"/>
<keyword evidence="5" id="KW-1185">Reference proteome</keyword>
<feature type="transmembrane region" description="Helical" evidence="3">
    <location>
        <begin position="141"/>
        <end position="160"/>
    </location>
</feature>
<dbReference type="GO" id="GO:0016020">
    <property type="term" value="C:membrane"/>
    <property type="evidence" value="ECO:0007669"/>
    <property type="project" value="UniProtKB-SubCell"/>
</dbReference>
<evidence type="ECO:0000313" key="5">
    <source>
        <dbReference type="Proteomes" id="UP000192223"/>
    </source>
</evidence>
<evidence type="ECO:0000259" key="4">
    <source>
        <dbReference type="PROSITE" id="PS50850"/>
    </source>
</evidence>
<dbReference type="Pfam" id="PF07690">
    <property type="entry name" value="MFS_1"/>
    <property type="match status" value="2"/>
</dbReference>
<dbReference type="KEGG" id="apln:108737800"/>
<feature type="transmembrane region" description="Helical" evidence="3">
    <location>
        <begin position="12"/>
        <end position="35"/>
    </location>
</feature>
<keyword evidence="3" id="KW-1133">Transmembrane helix</keyword>
<feature type="transmembrane region" description="Helical" evidence="3">
    <location>
        <begin position="418"/>
        <end position="438"/>
    </location>
</feature>
<organism evidence="5 6">
    <name type="scientific">Agrilus planipennis</name>
    <name type="common">Emerald ash borer</name>
    <name type="synonym">Agrilus marcopoli</name>
    <dbReference type="NCBI Taxonomy" id="224129"/>
    <lineage>
        <taxon>Eukaryota</taxon>
        <taxon>Metazoa</taxon>
        <taxon>Ecdysozoa</taxon>
        <taxon>Arthropoda</taxon>
        <taxon>Hexapoda</taxon>
        <taxon>Insecta</taxon>
        <taxon>Pterygota</taxon>
        <taxon>Neoptera</taxon>
        <taxon>Endopterygota</taxon>
        <taxon>Coleoptera</taxon>
        <taxon>Polyphaga</taxon>
        <taxon>Elateriformia</taxon>
        <taxon>Buprestoidea</taxon>
        <taxon>Buprestidae</taxon>
        <taxon>Agrilinae</taxon>
        <taxon>Agrilus</taxon>
    </lineage>
</organism>
<dbReference type="AlphaFoldDB" id="A0A7F5R5Z3"/>
<dbReference type="Gene3D" id="1.20.1250.20">
    <property type="entry name" value="MFS general substrate transporter like domains"/>
    <property type="match status" value="1"/>
</dbReference>
<comment type="subcellular location">
    <subcellularLocation>
        <location evidence="1">Membrane</location>
        <topology evidence="1">Multi-pass membrane protein</topology>
    </subcellularLocation>
</comment>
<keyword evidence="3" id="KW-0472">Membrane</keyword>
<accession>A0A7F5R5Z3</accession>
<dbReference type="Proteomes" id="UP000192223">
    <property type="component" value="Unplaced"/>
</dbReference>
<feature type="transmembrane region" description="Helical" evidence="3">
    <location>
        <begin position="478"/>
        <end position="500"/>
    </location>
</feature>
<dbReference type="InterPro" id="IPR020846">
    <property type="entry name" value="MFS_dom"/>
</dbReference>
<dbReference type="GO" id="GO:0008028">
    <property type="term" value="F:monocarboxylic acid transmembrane transporter activity"/>
    <property type="evidence" value="ECO:0007669"/>
    <property type="project" value="TreeGrafter"/>
</dbReference>
<feature type="compositionally biased region" description="Basic and acidic residues" evidence="2">
    <location>
        <begin position="213"/>
        <end position="223"/>
    </location>
</feature>
<dbReference type="InParanoid" id="A0A7F5R5Z3"/>
<feature type="region of interest" description="Disordered" evidence="2">
    <location>
        <begin position="213"/>
        <end position="240"/>
    </location>
</feature>
<dbReference type="OrthoDB" id="410267at2759"/>
<evidence type="ECO:0000256" key="1">
    <source>
        <dbReference type="ARBA" id="ARBA00004141"/>
    </source>
</evidence>